<comment type="caution">
    <text evidence="2">The sequence shown here is derived from an EMBL/GenBank/DDBJ whole genome shotgun (WGS) entry which is preliminary data.</text>
</comment>
<proteinExistence type="predicted"/>
<sequence length="111" mass="11333">MTAESENRLDAHDEEPGVDAPSPAPMVTESDPSGNGPQGLAGGMGVSSERTGPVPGAQGEATHGAVDPYPELPADEDPPAEQSAGGPEVQPDNDLPPHPFDPRTAQRHSHG</sequence>
<protein>
    <submittedName>
        <fullName evidence="2">Uncharacterized protein</fullName>
    </submittedName>
</protein>
<name>A0A3N0GV90_9ACTN</name>
<reference evidence="2 3" key="1">
    <citation type="submission" date="2018-11" db="EMBL/GenBank/DDBJ databases">
        <authorList>
            <person name="Li F."/>
        </authorList>
    </citation>
    <scope>NUCLEOTIDE SEQUENCE [LARGE SCALE GENOMIC DNA]</scope>
    <source>
        <strain evidence="2 3">Gsoil 818</strain>
    </source>
</reference>
<gene>
    <name evidence="2" type="ORF">EFL26_05320</name>
</gene>
<dbReference type="OrthoDB" id="3829523at2"/>
<dbReference type="RefSeq" id="WP_123221863.1">
    <property type="nucleotide sequence ID" value="NZ_RJSF01000009.1"/>
</dbReference>
<evidence type="ECO:0000313" key="2">
    <source>
        <dbReference type="EMBL" id="RNM16367.1"/>
    </source>
</evidence>
<keyword evidence="3" id="KW-1185">Reference proteome</keyword>
<dbReference type="AlphaFoldDB" id="A0A3N0GV90"/>
<feature type="region of interest" description="Disordered" evidence="1">
    <location>
        <begin position="1"/>
        <end position="111"/>
    </location>
</feature>
<dbReference type="EMBL" id="RJSF01000009">
    <property type="protein sequence ID" value="RNM16367.1"/>
    <property type="molecule type" value="Genomic_DNA"/>
</dbReference>
<dbReference type="Proteomes" id="UP000279994">
    <property type="component" value="Unassembled WGS sequence"/>
</dbReference>
<evidence type="ECO:0000313" key="3">
    <source>
        <dbReference type="Proteomes" id="UP000279994"/>
    </source>
</evidence>
<evidence type="ECO:0000256" key="1">
    <source>
        <dbReference type="SAM" id="MobiDB-lite"/>
    </source>
</evidence>
<feature type="compositionally biased region" description="Basic and acidic residues" evidence="1">
    <location>
        <begin position="1"/>
        <end position="15"/>
    </location>
</feature>
<accession>A0A3N0GV90</accession>
<feature type="compositionally biased region" description="Gly residues" evidence="1">
    <location>
        <begin position="36"/>
        <end position="45"/>
    </location>
</feature>
<organism evidence="2 3">
    <name type="scientific">Nocardioides pocheonensis</name>
    <dbReference type="NCBI Taxonomy" id="661485"/>
    <lineage>
        <taxon>Bacteria</taxon>
        <taxon>Bacillati</taxon>
        <taxon>Actinomycetota</taxon>
        <taxon>Actinomycetes</taxon>
        <taxon>Propionibacteriales</taxon>
        <taxon>Nocardioidaceae</taxon>
        <taxon>Nocardioides</taxon>
    </lineage>
</organism>